<protein>
    <submittedName>
        <fullName evidence="1">Uncharacterized protein</fullName>
    </submittedName>
</protein>
<name>A0A9Q8SE86_9PEZI</name>
<dbReference type="GeneID" id="73351212"/>
<evidence type="ECO:0000313" key="1">
    <source>
        <dbReference type="EMBL" id="UQC75781.1"/>
    </source>
</evidence>
<reference evidence="1" key="1">
    <citation type="journal article" date="2021" name="Mol. Plant Microbe Interact.">
        <title>Complete Genome Sequence of the Plant-Pathogenic Fungus Colletotrichum lupini.</title>
        <authorList>
            <person name="Baroncelli R."/>
            <person name="Pensec F."/>
            <person name="Da Lio D."/>
            <person name="Boufleur T."/>
            <person name="Vicente I."/>
            <person name="Sarrocco S."/>
            <person name="Picot A."/>
            <person name="Baraldi E."/>
            <person name="Sukno S."/>
            <person name="Thon M."/>
            <person name="Le Floch G."/>
        </authorList>
    </citation>
    <scope>NUCLEOTIDE SEQUENCE</scope>
    <source>
        <strain evidence="1">IMI 504893</strain>
    </source>
</reference>
<keyword evidence="2" id="KW-1185">Reference proteome</keyword>
<dbReference type="EMBL" id="CP019472">
    <property type="protein sequence ID" value="UQC75781.1"/>
    <property type="molecule type" value="Genomic_DNA"/>
</dbReference>
<evidence type="ECO:0000313" key="2">
    <source>
        <dbReference type="Proteomes" id="UP000830671"/>
    </source>
</evidence>
<dbReference type="RefSeq" id="XP_049137426.1">
    <property type="nucleotide sequence ID" value="XM_049296202.1"/>
</dbReference>
<dbReference type="Proteomes" id="UP000830671">
    <property type="component" value="Chromosome 10"/>
</dbReference>
<organism evidence="1 2">
    <name type="scientific">Colletotrichum lupini</name>
    <dbReference type="NCBI Taxonomy" id="145971"/>
    <lineage>
        <taxon>Eukaryota</taxon>
        <taxon>Fungi</taxon>
        <taxon>Dikarya</taxon>
        <taxon>Ascomycota</taxon>
        <taxon>Pezizomycotina</taxon>
        <taxon>Sordariomycetes</taxon>
        <taxon>Hypocreomycetidae</taxon>
        <taxon>Glomerellales</taxon>
        <taxon>Glomerellaceae</taxon>
        <taxon>Colletotrichum</taxon>
        <taxon>Colletotrichum acutatum species complex</taxon>
    </lineage>
</organism>
<proteinExistence type="predicted"/>
<dbReference type="KEGG" id="clup:CLUP02_17289"/>
<accession>A0A9Q8SE86</accession>
<dbReference type="AlphaFoldDB" id="A0A9Q8SE86"/>
<sequence length="58" mass="6568">MKAEFPDLFQTCVAYGGYEAADDDALLETAARRNNQKQNGFQSRKLGWRIITYSVATH</sequence>
<gene>
    <name evidence="1" type="ORF">CLUP02_17289</name>
</gene>